<accession>A0AA35R340</accession>
<name>A0AA35R340_GEOBA</name>
<gene>
    <name evidence="1" type="ORF">GBAR_LOCUS3374</name>
</gene>
<dbReference type="Proteomes" id="UP001174909">
    <property type="component" value="Unassembled WGS sequence"/>
</dbReference>
<comment type="caution">
    <text evidence="1">The sequence shown here is derived from an EMBL/GenBank/DDBJ whole genome shotgun (WGS) entry which is preliminary data.</text>
</comment>
<dbReference type="EMBL" id="CASHTH010000476">
    <property type="protein sequence ID" value="CAI8002359.1"/>
    <property type="molecule type" value="Genomic_DNA"/>
</dbReference>
<proteinExistence type="predicted"/>
<evidence type="ECO:0000313" key="1">
    <source>
        <dbReference type="EMBL" id="CAI8002359.1"/>
    </source>
</evidence>
<organism evidence="1 2">
    <name type="scientific">Geodia barretti</name>
    <name type="common">Barrett's horny sponge</name>
    <dbReference type="NCBI Taxonomy" id="519541"/>
    <lineage>
        <taxon>Eukaryota</taxon>
        <taxon>Metazoa</taxon>
        <taxon>Porifera</taxon>
        <taxon>Demospongiae</taxon>
        <taxon>Heteroscleromorpha</taxon>
        <taxon>Tetractinellida</taxon>
        <taxon>Astrophorina</taxon>
        <taxon>Geodiidae</taxon>
        <taxon>Geodia</taxon>
    </lineage>
</organism>
<reference evidence="1" key="1">
    <citation type="submission" date="2023-03" db="EMBL/GenBank/DDBJ databases">
        <authorList>
            <person name="Steffen K."/>
            <person name="Cardenas P."/>
        </authorList>
    </citation>
    <scope>NUCLEOTIDE SEQUENCE</scope>
</reference>
<protein>
    <submittedName>
        <fullName evidence="1">Uncharacterized protein</fullName>
    </submittedName>
</protein>
<evidence type="ECO:0000313" key="2">
    <source>
        <dbReference type="Proteomes" id="UP001174909"/>
    </source>
</evidence>
<sequence length="10" mass="1231">MWWRPTGAAR</sequence>
<keyword evidence="2" id="KW-1185">Reference proteome</keyword>